<keyword evidence="3" id="KW-1185">Reference proteome</keyword>
<proteinExistence type="predicted"/>
<name>A0A2G8KEX8_STIJA</name>
<protein>
    <submittedName>
        <fullName evidence="2">Uncharacterized protein</fullName>
    </submittedName>
</protein>
<evidence type="ECO:0000256" key="1">
    <source>
        <dbReference type="SAM" id="MobiDB-lite"/>
    </source>
</evidence>
<gene>
    <name evidence="2" type="ORF">BSL78_16591</name>
</gene>
<evidence type="ECO:0000313" key="2">
    <source>
        <dbReference type="EMBL" id="PIK46556.1"/>
    </source>
</evidence>
<sequence length="80" mass="8847">LVPKYYPADDQAMAILRRIGHGDDDDDSDDDNDHGDNDDDDSGDGDDVDGTNDDDDHQQNSKGCDPEKRSDTYPNYVELG</sequence>
<dbReference type="Proteomes" id="UP000230750">
    <property type="component" value="Unassembled WGS sequence"/>
</dbReference>
<reference evidence="2 3" key="1">
    <citation type="journal article" date="2017" name="PLoS Biol.">
        <title>The sea cucumber genome provides insights into morphological evolution and visceral regeneration.</title>
        <authorList>
            <person name="Zhang X."/>
            <person name="Sun L."/>
            <person name="Yuan J."/>
            <person name="Sun Y."/>
            <person name="Gao Y."/>
            <person name="Zhang L."/>
            <person name="Li S."/>
            <person name="Dai H."/>
            <person name="Hamel J.F."/>
            <person name="Liu C."/>
            <person name="Yu Y."/>
            <person name="Liu S."/>
            <person name="Lin W."/>
            <person name="Guo K."/>
            <person name="Jin S."/>
            <person name="Xu P."/>
            <person name="Storey K.B."/>
            <person name="Huan P."/>
            <person name="Zhang T."/>
            <person name="Zhou Y."/>
            <person name="Zhang J."/>
            <person name="Lin C."/>
            <person name="Li X."/>
            <person name="Xing L."/>
            <person name="Huo D."/>
            <person name="Sun M."/>
            <person name="Wang L."/>
            <person name="Mercier A."/>
            <person name="Li F."/>
            <person name="Yang H."/>
            <person name="Xiang J."/>
        </authorList>
    </citation>
    <scope>NUCLEOTIDE SEQUENCE [LARGE SCALE GENOMIC DNA]</scope>
    <source>
        <strain evidence="2">Shaxun</strain>
        <tissue evidence="2">Muscle</tissue>
    </source>
</reference>
<comment type="caution">
    <text evidence="2">The sequence shown here is derived from an EMBL/GenBank/DDBJ whole genome shotgun (WGS) entry which is preliminary data.</text>
</comment>
<feature type="non-terminal residue" evidence="2">
    <location>
        <position position="1"/>
    </location>
</feature>
<organism evidence="2 3">
    <name type="scientific">Stichopus japonicus</name>
    <name type="common">Sea cucumber</name>
    <dbReference type="NCBI Taxonomy" id="307972"/>
    <lineage>
        <taxon>Eukaryota</taxon>
        <taxon>Metazoa</taxon>
        <taxon>Echinodermata</taxon>
        <taxon>Eleutherozoa</taxon>
        <taxon>Echinozoa</taxon>
        <taxon>Holothuroidea</taxon>
        <taxon>Aspidochirotacea</taxon>
        <taxon>Aspidochirotida</taxon>
        <taxon>Stichopodidae</taxon>
        <taxon>Apostichopus</taxon>
    </lineage>
</organism>
<dbReference type="AlphaFoldDB" id="A0A2G8KEX8"/>
<accession>A0A2G8KEX8</accession>
<feature type="compositionally biased region" description="Acidic residues" evidence="1">
    <location>
        <begin position="23"/>
        <end position="56"/>
    </location>
</feature>
<dbReference type="EMBL" id="MRZV01000637">
    <property type="protein sequence ID" value="PIK46556.1"/>
    <property type="molecule type" value="Genomic_DNA"/>
</dbReference>
<evidence type="ECO:0000313" key="3">
    <source>
        <dbReference type="Proteomes" id="UP000230750"/>
    </source>
</evidence>
<feature type="region of interest" description="Disordered" evidence="1">
    <location>
        <begin position="18"/>
        <end position="80"/>
    </location>
</feature>